<dbReference type="Gene3D" id="1.10.10.60">
    <property type="entry name" value="Homeodomain-like"/>
    <property type="match status" value="1"/>
</dbReference>
<protein>
    <submittedName>
        <fullName evidence="5">Helix-turn-helix transcriptional regulator</fullName>
    </submittedName>
</protein>
<evidence type="ECO:0000256" key="2">
    <source>
        <dbReference type="ARBA" id="ARBA00023125"/>
    </source>
</evidence>
<evidence type="ECO:0000256" key="3">
    <source>
        <dbReference type="ARBA" id="ARBA00023163"/>
    </source>
</evidence>
<keyword evidence="6" id="KW-1185">Reference proteome</keyword>
<name>A0ABS7QW12_9ACTN</name>
<dbReference type="SUPFAM" id="SSF51182">
    <property type="entry name" value="RmlC-like cupins"/>
    <property type="match status" value="1"/>
</dbReference>
<evidence type="ECO:0000313" key="6">
    <source>
        <dbReference type="Proteomes" id="UP001198565"/>
    </source>
</evidence>
<dbReference type="PROSITE" id="PS01124">
    <property type="entry name" value="HTH_ARAC_FAMILY_2"/>
    <property type="match status" value="1"/>
</dbReference>
<dbReference type="SUPFAM" id="SSF46689">
    <property type="entry name" value="Homeodomain-like"/>
    <property type="match status" value="1"/>
</dbReference>
<gene>
    <name evidence="5" type="ORF">K7472_19950</name>
</gene>
<evidence type="ECO:0000256" key="1">
    <source>
        <dbReference type="ARBA" id="ARBA00023015"/>
    </source>
</evidence>
<organism evidence="5 6">
    <name type="scientific">Streptantibioticus parmotrematis</name>
    <dbReference type="NCBI Taxonomy" id="2873249"/>
    <lineage>
        <taxon>Bacteria</taxon>
        <taxon>Bacillati</taxon>
        <taxon>Actinomycetota</taxon>
        <taxon>Actinomycetes</taxon>
        <taxon>Kitasatosporales</taxon>
        <taxon>Streptomycetaceae</taxon>
        <taxon>Streptantibioticus</taxon>
    </lineage>
</organism>
<feature type="domain" description="HTH araC/xylS-type" evidence="4">
    <location>
        <begin position="176"/>
        <end position="273"/>
    </location>
</feature>
<dbReference type="Pfam" id="PF02311">
    <property type="entry name" value="AraC_binding"/>
    <property type="match status" value="1"/>
</dbReference>
<keyword evidence="2" id="KW-0238">DNA-binding</keyword>
<evidence type="ECO:0000259" key="4">
    <source>
        <dbReference type="PROSITE" id="PS01124"/>
    </source>
</evidence>
<dbReference type="CDD" id="cd06124">
    <property type="entry name" value="cupin_NimR-like_N"/>
    <property type="match status" value="1"/>
</dbReference>
<dbReference type="PANTHER" id="PTHR11019:SF199">
    <property type="entry name" value="HTH-TYPE TRANSCRIPTIONAL REGULATOR NIMR"/>
    <property type="match status" value="1"/>
</dbReference>
<dbReference type="Proteomes" id="UP001198565">
    <property type="component" value="Unassembled WGS sequence"/>
</dbReference>
<keyword evidence="1" id="KW-0805">Transcription regulation</keyword>
<dbReference type="PANTHER" id="PTHR11019">
    <property type="entry name" value="HTH-TYPE TRANSCRIPTIONAL REGULATOR NIMR"/>
    <property type="match status" value="1"/>
</dbReference>
<dbReference type="InterPro" id="IPR011051">
    <property type="entry name" value="RmlC_Cupin_sf"/>
</dbReference>
<dbReference type="EMBL" id="JAINVZ010000014">
    <property type="protein sequence ID" value="MBY8887103.1"/>
    <property type="molecule type" value="Genomic_DNA"/>
</dbReference>
<reference evidence="5 6" key="1">
    <citation type="submission" date="2021-08" db="EMBL/GenBank/DDBJ databases">
        <title>Streptomyces sp. PTM05 isolated from lichen.</title>
        <authorList>
            <person name="Somphong A."/>
            <person name="Phongsopitanun W."/>
            <person name="Tanasupawat S."/>
        </authorList>
    </citation>
    <scope>NUCLEOTIDE SEQUENCE [LARGE SCALE GENOMIC DNA]</scope>
    <source>
        <strain evidence="5 6">Ptm05</strain>
    </source>
</reference>
<dbReference type="InterPro" id="IPR003313">
    <property type="entry name" value="AraC-bd"/>
</dbReference>
<dbReference type="InterPro" id="IPR009057">
    <property type="entry name" value="Homeodomain-like_sf"/>
</dbReference>
<evidence type="ECO:0000313" key="5">
    <source>
        <dbReference type="EMBL" id="MBY8887103.1"/>
    </source>
</evidence>
<dbReference type="InterPro" id="IPR014710">
    <property type="entry name" value="RmlC-like_jellyroll"/>
</dbReference>
<dbReference type="Gene3D" id="2.60.120.10">
    <property type="entry name" value="Jelly Rolls"/>
    <property type="match status" value="1"/>
</dbReference>
<dbReference type="SMART" id="SM00342">
    <property type="entry name" value="HTH_ARAC"/>
    <property type="match status" value="1"/>
</dbReference>
<dbReference type="InterPro" id="IPR018060">
    <property type="entry name" value="HTH_AraC"/>
</dbReference>
<sequence>MRSTLSRVDTLALPIICLIVSENSHPLVSENSHPFRAIASSHAHEAGAVISGHRHEYHQLVYVSTGVIAVRTGQGSWVASSARAIWIPANTWHEHRVYGLSSVHTLGFPADGAPLPVDSPTVVAVDTLLRELLIAGSDPALPASEARRIHAVLNDRLRRAHAQPLTLPAPHDPRLAQACQVVTDDLSRPRTVTWLARRVGVGERTLARLFRAEFGMTYPQWRTNTRVFHAMVLLAEGATVTEAAQRCGWVTTSAFIDTFARTMGRTPGEYRAEARGHGRRPAG</sequence>
<comment type="caution">
    <text evidence="5">The sequence shown here is derived from an EMBL/GenBank/DDBJ whole genome shotgun (WGS) entry which is preliminary data.</text>
</comment>
<proteinExistence type="predicted"/>
<dbReference type="Pfam" id="PF12833">
    <property type="entry name" value="HTH_18"/>
    <property type="match status" value="1"/>
</dbReference>
<accession>A0ABS7QW12</accession>
<keyword evidence="3" id="KW-0804">Transcription</keyword>